<evidence type="ECO:0000256" key="1">
    <source>
        <dbReference type="ARBA" id="ARBA00007532"/>
    </source>
</evidence>
<dbReference type="InterPro" id="IPR004099">
    <property type="entry name" value="Pyr_nucl-diS_OxRdtase_dimer"/>
</dbReference>
<dbReference type="InterPro" id="IPR036188">
    <property type="entry name" value="FAD/NAD-bd_sf"/>
</dbReference>
<keyword evidence="15" id="KW-1185">Reference proteome</keyword>
<sequence>MRDTYDLVIVGAGPGGYVAARKAAGMGMSVALIDRGPVGGTCVNRGCIPAKALLHASTLYREMKSCERFGLHAEEVSFDLQEIYSYKDEAADRMRGELEEEFCRLGVDLIRGSAVICRDRMVRVTDEDGSVSVCQGKNILVAAGAKANLADIPGVELPGVMTSEELLTADAHRYDRMLILGGGVIGLELATVFQSLGTEVTVVEISDRLLPNMDQEFSDALERILTGRGIRICKESILERIEQGKEGDSGRLVCRFVCDGKNNKEAVDAVLVSVGRSPATEGLFERDVPVKLERGRIIVDDFFRTNIPGVYAVGDVTGGIQLAHVASAQAAYVVERMNGRKPSVIISMVPGGLFTPVSIIPSCIYTDPEIASVGLTEEEARKKGVPVRCGRYVMRENGQSIISGEEEGFIKVLFAPDSDELLGAQLMCPRATDMIGEMATALANGLTSTQLLYAMRAHPTFNEAISCAVEDSRKDFPA</sequence>
<proteinExistence type="inferred from homology"/>
<evidence type="ECO:0000256" key="9">
    <source>
        <dbReference type="ARBA" id="ARBA00023284"/>
    </source>
</evidence>
<keyword evidence="4 11" id="KW-0285">Flavoprotein</keyword>
<dbReference type="Pfam" id="PF07992">
    <property type="entry name" value="Pyr_redox_2"/>
    <property type="match status" value="1"/>
</dbReference>
<dbReference type="PANTHER" id="PTHR22912:SF151">
    <property type="entry name" value="DIHYDROLIPOYL DEHYDROGENASE, MITOCHONDRIAL"/>
    <property type="match status" value="1"/>
</dbReference>
<feature type="domain" description="Pyridine nucleotide-disulphide oxidoreductase dimerisation" evidence="12">
    <location>
        <begin position="360"/>
        <end position="466"/>
    </location>
</feature>
<feature type="domain" description="FAD/NAD(P)-binding" evidence="13">
    <location>
        <begin position="5"/>
        <end position="330"/>
    </location>
</feature>
<dbReference type="Gene3D" id="3.50.50.60">
    <property type="entry name" value="FAD/NAD(P)-binding domain"/>
    <property type="match status" value="2"/>
</dbReference>
<gene>
    <name evidence="14" type="primary">lpdA</name>
    <name evidence="14" type="ORF">H7U36_13250</name>
</gene>
<evidence type="ECO:0000256" key="11">
    <source>
        <dbReference type="RuleBase" id="RU003692"/>
    </source>
</evidence>
<dbReference type="Proteomes" id="UP000716906">
    <property type="component" value="Unassembled WGS sequence"/>
</dbReference>
<dbReference type="EC" id="1.8.1.4" evidence="2 11"/>
<accession>A0ABS2EBN9</accession>
<evidence type="ECO:0000256" key="6">
    <source>
        <dbReference type="ARBA" id="ARBA00023002"/>
    </source>
</evidence>
<evidence type="ECO:0000313" key="14">
    <source>
        <dbReference type="EMBL" id="MBM6739051.1"/>
    </source>
</evidence>
<dbReference type="GO" id="GO:0004148">
    <property type="term" value="F:dihydrolipoyl dehydrogenase (NADH) activity"/>
    <property type="evidence" value="ECO:0007669"/>
    <property type="project" value="UniProtKB-EC"/>
</dbReference>
<dbReference type="InterPro" id="IPR006258">
    <property type="entry name" value="Lipoamide_DH"/>
</dbReference>
<evidence type="ECO:0000256" key="8">
    <source>
        <dbReference type="ARBA" id="ARBA00023157"/>
    </source>
</evidence>
<dbReference type="PIRSF" id="PIRSF000350">
    <property type="entry name" value="Mercury_reductase_MerA"/>
    <property type="match status" value="1"/>
</dbReference>
<dbReference type="PRINTS" id="PR00411">
    <property type="entry name" value="PNDRDTASEI"/>
</dbReference>
<keyword evidence="8" id="KW-1015">Disulfide bond</keyword>
<name>A0ABS2EBN9_9FIRM</name>
<comment type="catalytic activity">
    <reaction evidence="10 11">
        <text>N(6)-[(R)-dihydrolipoyl]-L-lysyl-[protein] + NAD(+) = N(6)-[(R)-lipoyl]-L-lysyl-[protein] + NADH + H(+)</text>
        <dbReference type="Rhea" id="RHEA:15045"/>
        <dbReference type="Rhea" id="RHEA-COMP:10474"/>
        <dbReference type="Rhea" id="RHEA-COMP:10475"/>
        <dbReference type="ChEBI" id="CHEBI:15378"/>
        <dbReference type="ChEBI" id="CHEBI:57540"/>
        <dbReference type="ChEBI" id="CHEBI:57945"/>
        <dbReference type="ChEBI" id="CHEBI:83099"/>
        <dbReference type="ChEBI" id="CHEBI:83100"/>
        <dbReference type="EC" id="1.8.1.4"/>
    </reaction>
</comment>
<dbReference type="EMBL" id="JACLYY010000015">
    <property type="protein sequence ID" value="MBM6739051.1"/>
    <property type="molecule type" value="Genomic_DNA"/>
</dbReference>
<organism evidence="14 15">
    <name type="scientific">Faecalicatena fissicatena</name>
    <dbReference type="NCBI Taxonomy" id="290055"/>
    <lineage>
        <taxon>Bacteria</taxon>
        <taxon>Bacillati</taxon>
        <taxon>Bacillota</taxon>
        <taxon>Clostridia</taxon>
        <taxon>Lachnospirales</taxon>
        <taxon>Lachnospiraceae</taxon>
        <taxon>Faecalicatena</taxon>
    </lineage>
</organism>
<evidence type="ECO:0000256" key="5">
    <source>
        <dbReference type="ARBA" id="ARBA00022827"/>
    </source>
</evidence>
<evidence type="ECO:0000259" key="13">
    <source>
        <dbReference type="Pfam" id="PF07992"/>
    </source>
</evidence>
<comment type="similarity">
    <text evidence="1 11">Belongs to the class-I pyridine nucleotide-disulfide oxidoreductase family.</text>
</comment>
<dbReference type="InterPro" id="IPR050151">
    <property type="entry name" value="Class-I_Pyr_Nuc-Dis_Oxidored"/>
</dbReference>
<dbReference type="InterPro" id="IPR023753">
    <property type="entry name" value="FAD/NAD-binding_dom"/>
</dbReference>
<reference evidence="14 15" key="1">
    <citation type="journal article" date="2021" name="Sci. Rep.">
        <title>The distribution of antibiotic resistance genes in chicken gut microbiota commensals.</title>
        <authorList>
            <person name="Juricova H."/>
            <person name="Matiasovicova J."/>
            <person name="Kubasova T."/>
            <person name="Cejkova D."/>
            <person name="Rychlik I."/>
        </authorList>
    </citation>
    <scope>NUCLEOTIDE SEQUENCE [LARGE SCALE GENOMIC DNA]</scope>
    <source>
        <strain evidence="14 15">An773</strain>
    </source>
</reference>
<evidence type="ECO:0000256" key="2">
    <source>
        <dbReference type="ARBA" id="ARBA00012608"/>
    </source>
</evidence>
<evidence type="ECO:0000256" key="10">
    <source>
        <dbReference type="ARBA" id="ARBA00049187"/>
    </source>
</evidence>
<keyword evidence="7 11" id="KW-0520">NAD</keyword>
<dbReference type="SUPFAM" id="SSF55424">
    <property type="entry name" value="FAD/NAD-linked reductases, dimerisation (C-terminal) domain"/>
    <property type="match status" value="1"/>
</dbReference>
<keyword evidence="9 11" id="KW-0676">Redox-active center</keyword>
<dbReference type="PANTHER" id="PTHR22912">
    <property type="entry name" value="DISULFIDE OXIDOREDUCTASE"/>
    <property type="match status" value="1"/>
</dbReference>
<evidence type="ECO:0000313" key="15">
    <source>
        <dbReference type="Proteomes" id="UP000716906"/>
    </source>
</evidence>
<evidence type="ECO:0000259" key="12">
    <source>
        <dbReference type="Pfam" id="PF02852"/>
    </source>
</evidence>
<dbReference type="NCBIfam" id="TIGR01350">
    <property type="entry name" value="lipoamide_DH"/>
    <property type="match status" value="1"/>
</dbReference>
<comment type="cofactor">
    <cofactor evidence="11">
        <name>FAD</name>
        <dbReference type="ChEBI" id="CHEBI:57692"/>
    </cofactor>
    <text evidence="11">Binds 1 FAD per subunit.</text>
</comment>
<keyword evidence="5 11" id="KW-0274">FAD</keyword>
<evidence type="ECO:0000256" key="3">
    <source>
        <dbReference type="ARBA" id="ARBA00016961"/>
    </source>
</evidence>
<evidence type="ECO:0000256" key="7">
    <source>
        <dbReference type="ARBA" id="ARBA00023027"/>
    </source>
</evidence>
<dbReference type="InterPro" id="IPR012999">
    <property type="entry name" value="Pyr_OxRdtase_I_AS"/>
</dbReference>
<dbReference type="Pfam" id="PF02852">
    <property type="entry name" value="Pyr_redox_dim"/>
    <property type="match status" value="1"/>
</dbReference>
<comment type="caution">
    <text evidence="14">The sequence shown here is derived from an EMBL/GenBank/DDBJ whole genome shotgun (WGS) entry which is preliminary data.</text>
</comment>
<dbReference type="SUPFAM" id="SSF51905">
    <property type="entry name" value="FAD/NAD(P)-binding domain"/>
    <property type="match status" value="1"/>
</dbReference>
<dbReference type="RefSeq" id="WP_205156312.1">
    <property type="nucleotide sequence ID" value="NZ_JACLYY010000015.1"/>
</dbReference>
<comment type="miscellaneous">
    <text evidence="11">The active site is a redox-active disulfide bond.</text>
</comment>
<dbReference type="PRINTS" id="PR00368">
    <property type="entry name" value="FADPNR"/>
</dbReference>
<keyword evidence="6 11" id="KW-0560">Oxidoreductase</keyword>
<evidence type="ECO:0000256" key="4">
    <source>
        <dbReference type="ARBA" id="ARBA00022630"/>
    </source>
</evidence>
<dbReference type="InterPro" id="IPR016156">
    <property type="entry name" value="FAD/NAD-linked_Rdtase_dimer_sf"/>
</dbReference>
<dbReference type="Gene3D" id="3.30.390.30">
    <property type="match status" value="1"/>
</dbReference>
<dbReference type="InterPro" id="IPR001100">
    <property type="entry name" value="Pyr_nuc-diS_OxRdtase"/>
</dbReference>
<dbReference type="PROSITE" id="PS00076">
    <property type="entry name" value="PYRIDINE_REDOX_1"/>
    <property type="match status" value="1"/>
</dbReference>
<protein>
    <recommendedName>
        <fullName evidence="3 11">Dihydrolipoyl dehydrogenase</fullName>
        <ecNumber evidence="2 11">1.8.1.4</ecNumber>
    </recommendedName>
</protein>